<evidence type="ECO:0000313" key="2">
    <source>
        <dbReference type="Proteomes" id="UP001143856"/>
    </source>
</evidence>
<evidence type="ECO:0000313" key="1">
    <source>
        <dbReference type="EMBL" id="KAJ2976287.1"/>
    </source>
</evidence>
<comment type="caution">
    <text evidence="1">The sequence shown here is derived from an EMBL/GenBank/DDBJ whole genome shotgun (WGS) entry which is preliminary data.</text>
</comment>
<dbReference type="EMBL" id="JAPDGR010002347">
    <property type="protein sequence ID" value="KAJ2976287.1"/>
    <property type="molecule type" value="Genomic_DNA"/>
</dbReference>
<accession>A0ACC1NAJ4</accession>
<gene>
    <name evidence="1" type="ORF">NUW58_g8123</name>
</gene>
<dbReference type="Proteomes" id="UP001143856">
    <property type="component" value="Unassembled WGS sequence"/>
</dbReference>
<name>A0ACC1NAJ4_9PEZI</name>
<sequence>MSPTIRNGGDGHGHKENGDSHGHGHDHSHDHQSEVEVLSVSLRGSEGAFVDAPKLMKLLEAAPKDEIYRIKSVLTTSSSVEVYNSDQTASVLTTPSDPSPSTRYILNWAFGRWTFTPMEKAINEHESSDGTPLRMTMILARYESAKWKKKLEVGGLLELDGNELGELTVTKIA</sequence>
<proteinExistence type="predicted"/>
<protein>
    <submittedName>
        <fullName evidence="1">Uncharacterized protein</fullName>
    </submittedName>
</protein>
<keyword evidence="2" id="KW-1185">Reference proteome</keyword>
<reference evidence="1" key="1">
    <citation type="submission" date="2022-10" db="EMBL/GenBank/DDBJ databases">
        <title>Genome Sequence of Xylaria curta.</title>
        <authorList>
            <person name="Buettner E."/>
        </authorList>
    </citation>
    <scope>NUCLEOTIDE SEQUENCE</scope>
    <source>
        <strain evidence="1">Babe10</strain>
    </source>
</reference>
<organism evidence="1 2">
    <name type="scientific">Xylaria curta</name>
    <dbReference type="NCBI Taxonomy" id="42375"/>
    <lineage>
        <taxon>Eukaryota</taxon>
        <taxon>Fungi</taxon>
        <taxon>Dikarya</taxon>
        <taxon>Ascomycota</taxon>
        <taxon>Pezizomycotina</taxon>
        <taxon>Sordariomycetes</taxon>
        <taxon>Xylariomycetidae</taxon>
        <taxon>Xylariales</taxon>
        <taxon>Xylariaceae</taxon>
        <taxon>Xylaria</taxon>
    </lineage>
</organism>